<evidence type="ECO:0000256" key="3">
    <source>
        <dbReference type="ARBA" id="ARBA00022692"/>
    </source>
</evidence>
<dbReference type="GO" id="GO:0005886">
    <property type="term" value="C:plasma membrane"/>
    <property type="evidence" value="ECO:0007669"/>
    <property type="project" value="UniProtKB-SubCell"/>
</dbReference>
<dbReference type="Proteomes" id="UP000028549">
    <property type="component" value="Unassembled WGS sequence"/>
</dbReference>
<dbReference type="InterPro" id="IPR001123">
    <property type="entry name" value="LeuE-type"/>
</dbReference>
<dbReference type="PANTHER" id="PTHR30086:SF20">
    <property type="entry name" value="ARGININE EXPORTER PROTEIN ARGO-RELATED"/>
    <property type="match status" value="1"/>
</dbReference>
<protein>
    <submittedName>
        <fullName evidence="7">Lysine transporter LysE</fullName>
    </submittedName>
</protein>
<dbReference type="EMBL" id="JNVC02000005">
    <property type="protein sequence ID" value="KEZ51589.1"/>
    <property type="molecule type" value="Genomic_DNA"/>
</dbReference>
<feature type="transmembrane region" description="Helical" evidence="6">
    <location>
        <begin position="72"/>
        <end position="90"/>
    </location>
</feature>
<dbReference type="PANTHER" id="PTHR30086">
    <property type="entry name" value="ARGININE EXPORTER PROTEIN ARGO"/>
    <property type="match status" value="1"/>
</dbReference>
<dbReference type="OrthoDB" id="9784202at2"/>
<gene>
    <name evidence="7" type="ORF">GS18_0210675</name>
</gene>
<evidence type="ECO:0000313" key="7">
    <source>
        <dbReference type="EMBL" id="KEZ51589.1"/>
    </source>
</evidence>
<dbReference type="GO" id="GO:0015171">
    <property type="term" value="F:amino acid transmembrane transporter activity"/>
    <property type="evidence" value="ECO:0007669"/>
    <property type="project" value="TreeGrafter"/>
</dbReference>
<comment type="subcellular location">
    <subcellularLocation>
        <location evidence="1">Cell membrane</location>
        <topology evidence="1">Multi-pass membrane protein</topology>
    </subcellularLocation>
</comment>
<evidence type="ECO:0000256" key="5">
    <source>
        <dbReference type="ARBA" id="ARBA00023136"/>
    </source>
</evidence>
<feature type="transmembrane region" description="Helical" evidence="6">
    <location>
        <begin position="38"/>
        <end position="60"/>
    </location>
</feature>
<keyword evidence="4 6" id="KW-1133">Transmembrane helix</keyword>
<dbReference type="PIRSF" id="PIRSF006324">
    <property type="entry name" value="LeuE"/>
    <property type="match status" value="1"/>
</dbReference>
<keyword evidence="2" id="KW-1003">Cell membrane</keyword>
<reference evidence="7 8" key="1">
    <citation type="journal article" date="2005" name="Int. J. Syst. Evol. Microbiol.">
        <title>Bacillus cibi sp. nov., isolated from jeotgal, a traditional Korean fermented seafood.</title>
        <authorList>
            <person name="Yoon J.H."/>
            <person name="Lee C.H."/>
            <person name="Oh T.K."/>
        </authorList>
    </citation>
    <scope>NUCLEOTIDE SEQUENCE [LARGE SCALE GENOMIC DNA]</scope>
    <source>
        <strain evidence="7 8">DSM 16189</strain>
    </source>
</reference>
<organism evidence="7 8">
    <name type="scientific">Metabacillus indicus</name>
    <name type="common">Bacillus indicus</name>
    <dbReference type="NCBI Taxonomy" id="246786"/>
    <lineage>
        <taxon>Bacteria</taxon>
        <taxon>Bacillati</taxon>
        <taxon>Bacillota</taxon>
        <taxon>Bacilli</taxon>
        <taxon>Bacillales</taxon>
        <taxon>Bacillaceae</taxon>
        <taxon>Metabacillus</taxon>
    </lineage>
</organism>
<feature type="transmembrane region" description="Helical" evidence="6">
    <location>
        <begin position="117"/>
        <end position="137"/>
    </location>
</feature>
<feature type="transmembrane region" description="Helical" evidence="6">
    <location>
        <begin position="149"/>
        <end position="173"/>
    </location>
</feature>
<evidence type="ECO:0000256" key="6">
    <source>
        <dbReference type="SAM" id="Phobius"/>
    </source>
</evidence>
<keyword evidence="3 6" id="KW-0812">Transmembrane</keyword>
<name>A0A084GW77_METID</name>
<evidence type="ECO:0000313" key="8">
    <source>
        <dbReference type="Proteomes" id="UP000028549"/>
    </source>
</evidence>
<evidence type="ECO:0000256" key="1">
    <source>
        <dbReference type="ARBA" id="ARBA00004651"/>
    </source>
</evidence>
<dbReference type="RefSeq" id="WP_035207001.1">
    <property type="nucleotide sequence ID" value="NZ_JNVC02000005.1"/>
</dbReference>
<keyword evidence="8" id="KW-1185">Reference proteome</keyword>
<dbReference type="AlphaFoldDB" id="A0A084GW77"/>
<keyword evidence="5 6" id="KW-0472">Membrane</keyword>
<comment type="caution">
    <text evidence="7">The sequence shown here is derived from an EMBL/GenBank/DDBJ whole genome shotgun (WGS) entry which is preliminary data.</text>
</comment>
<feature type="transmembrane region" description="Helical" evidence="6">
    <location>
        <begin position="6"/>
        <end position="26"/>
    </location>
</feature>
<dbReference type="Pfam" id="PF01810">
    <property type="entry name" value="LysE"/>
    <property type="match status" value="1"/>
</dbReference>
<evidence type="ECO:0000256" key="4">
    <source>
        <dbReference type="ARBA" id="ARBA00022989"/>
    </source>
</evidence>
<accession>A0A084GW77</accession>
<proteinExistence type="predicted"/>
<evidence type="ECO:0000256" key="2">
    <source>
        <dbReference type="ARBA" id="ARBA00022475"/>
    </source>
</evidence>
<sequence>MNDFFTFIVLSLFVVMSPGIDTALITNRTISGGKRDGFKMALGITAGALVHTFAAAFGLSAVLMQSAAAFEIVKYIGAAYLIYLGVTSFISKGKNKEQSVENPKAIHAKGSAFKQGFFSNVLNPKVAIFFLTFLPQFVNTQSHAAKQLILMGIIYTLMCIVWFIVFVIFINYLRKWLMTPRVQSMMDKATGIVLIAFGLKLALERQH</sequence>